<dbReference type="WBParaSite" id="GPUH_0002568601-mRNA-1">
    <property type="protein sequence ID" value="GPUH_0002568601-mRNA-1"/>
    <property type="gene ID" value="GPUH_0002568601"/>
</dbReference>
<dbReference type="OrthoDB" id="5273213at2759"/>
<organism evidence="3">
    <name type="scientific">Gongylonema pulchrum</name>
    <dbReference type="NCBI Taxonomy" id="637853"/>
    <lineage>
        <taxon>Eukaryota</taxon>
        <taxon>Metazoa</taxon>
        <taxon>Ecdysozoa</taxon>
        <taxon>Nematoda</taxon>
        <taxon>Chromadorea</taxon>
        <taxon>Rhabditida</taxon>
        <taxon>Spirurina</taxon>
        <taxon>Spiruromorpha</taxon>
        <taxon>Spiruroidea</taxon>
        <taxon>Gongylonematidae</taxon>
        <taxon>Gongylonema</taxon>
    </lineage>
</organism>
<reference evidence="1 2" key="2">
    <citation type="submission" date="2018-11" db="EMBL/GenBank/DDBJ databases">
        <authorList>
            <consortium name="Pathogen Informatics"/>
        </authorList>
    </citation>
    <scope>NUCLEOTIDE SEQUENCE [LARGE SCALE GENOMIC DNA]</scope>
</reference>
<dbReference type="AlphaFoldDB" id="A0A183EXG5"/>
<evidence type="ECO:0000313" key="1">
    <source>
        <dbReference type="EMBL" id="VDN44480.1"/>
    </source>
</evidence>
<dbReference type="Proteomes" id="UP000271098">
    <property type="component" value="Unassembled WGS sequence"/>
</dbReference>
<evidence type="ECO:0000313" key="2">
    <source>
        <dbReference type="Proteomes" id="UP000271098"/>
    </source>
</evidence>
<dbReference type="EMBL" id="UYRT01106155">
    <property type="protein sequence ID" value="VDN44480.1"/>
    <property type="molecule type" value="Genomic_DNA"/>
</dbReference>
<sequence length="140" mass="15961">MTQWLCELAKLPSLQKLVCDVRPEGVSVSKYQRRGTIIAKIPQLRVLQGTDISNVERNSAEIHFLEEFGRCPIAEENRADVERLRKLHNYLSSSRTNEYGVRKLKLSHNGKTVERLIPGTITVQNLSTIMRKIFGLGTKE</sequence>
<proteinExistence type="predicted"/>
<gene>
    <name evidence="1" type="ORF">GPUH_LOCUS25657</name>
</gene>
<protein>
    <submittedName>
        <fullName evidence="1 3">Uncharacterized protein</fullName>
    </submittedName>
</protein>
<reference evidence="3" key="1">
    <citation type="submission" date="2016-06" db="UniProtKB">
        <authorList>
            <consortium name="WormBaseParasite"/>
        </authorList>
    </citation>
    <scope>IDENTIFICATION</scope>
</reference>
<name>A0A183EXG5_9BILA</name>
<evidence type="ECO:0000313" key="3">
    <source>
        <dbReference type="WBParaSite" id="GPUH_0002568601-mRNA-1"/>
    </source>
</evidence>
<keyword evidence="2" id="KW-1185">Reference proteome</keyword>
<accession>A0A183EXG5</accession>